<evidence type="ECO:0000313" key="6">
    <source>
        <dbReference type="EMBL" id="WRT68797.1"/>
    </source>
</evidence>
<dbReference type="Pfam" id="PF00072">
    <property type="entry name" value="Response_reg"/>
    <property type="match status" value="2"/>
</dbReference>
<dbReference type="CDD" id="cd00082">
    <property type="entry name" value="HisKA"/>
    <property type="match status" value="1"/>
</dbReference>
<evidence type="ECO:0008006" key="8">
    <source>
        <dbReference type="Google" id="ProtNLM"/>
    </source>
</evidence>
<dbReference type="SMART" id="SM00388">
    <property type="entry name" value="HisKA"/>
    <property type="match status" value="2"/>
</dbReference>
<dbReference type="Gene3D" id="3.30.565.10">
    <property type="entry name" value="Histidine kinase-like ATPase, C-terminal domain"/>
    <property type="match status" value="2"/>
</dbReference>
<dbReference type="PRINTS" id="PR00344">
    <property type="entry name" value="BCTRLSENSOR"/>
</dbReference>
<dbReference type="InterPro" id="IPR004358">
    <property type="entry name" value="Sig_transdc_His_kin-like_C"/>
</dbReference>
<dbReference type="SMART" id="SM00387">
    <property type="entry name" value="HATPase_c"/>
    <property type="match status" value="2"/>
</dbReference>
<keyword evidence="3" id="KW-0175">Coiled coil</keyword>
<reference evidence="6 7" key="1">
    <citation type="submission" date="2024-01" db="EMBL/GenBank/DDBJ databases">
        <title>Comparative genomics of Cryptococcus and Kwoniella reveals pathogenesis evolution and contrasting modes of karyotype evolution via chromosome fusion or intercentromeric recombination.</title>
        <authorList>
            <person name="Coelho M.A."/>
            <person name="David-Palma M."/>
            <person name="Shea T."/>
            <person name="Bowers K."/>
            <person name="McGinley-Smith S."/>
            <person name="Mohammad A.W."/>
            <person name="Gnirke A."/>
            <person name="Yurkov A.M."/>
            <person name="Nowrousian M."/>
            <person name="Sun S."/>
            <person name="Cuomo C.A."/>
            <person name="Heitman J."/>
        </authorList>
    </citation>
    <scope>NUCLEOTIDE SEQUENCE [LARGE SCALE GENOMIC DNA]</scope>
    <source>
        <strain evidence="6">CBS 11374</strain>
    </source>
</reference>
<dbReference type="InterPro" id="IPR036097">
    <property type="entry name" value="HisK_dim/P_sf"/>
</dbReference>
<dbReference type="PANTHER" id="PTHR43547:SF2">
    <property type="entry name" value="HYBRID SIGNAL TRANSDUCTION HISTIDINE KINASE C"/>
    <property type="match status" value="1"/>
</dbReference>
<organism evidence="6 7">
    <name type="scientific">Kwoniella shivajii</name>
    <dbReference type="NCBI Taxonomy" id="564305"/>
    <lineage>
        <taxon>Eukaryota</taxon>
        <taxon>Fungi</taxon>
        <taxon>Dikarya</taxon>
        <taxon>Basidiomycota</taxon>
        <taxon>Agaricomycotina</taxon>
        <taxon>Tremellomycetes</taxon>
        <taxon>Tremellales</taxon>
        <taxon>Cryptococcaceae</taxon>
        <taxon>Kwoniella</taxon>
    </lineage>
</organism>
<feature type="domain" description="Response regulatory" evidence="5">
    <location>
        <begin position="831"/>
        <end position="946"/>
    </location>
</feature>
<feature type="modified residue" description="4-aspartylphosphate" evidence="2">
    <location>
        <position position="879"/>
    </location>
</feature>
<keyword evidence="1 2" id="KW-0597">Phosphoprotein</keyword>
<dbReference type="InterPro" id="IPR001789">
    <property type="entry name" value="Sig_transdc_resp-reg_receiver"/>
</dbReference>
<name>A0ABZ1D429_9TREE</name>
<dbReference type="SUPFAM" id="SSF47384">
    <property type="entry name" value="Homodimeric domain of signal transducing histidine kinase"/>
    <property type="match status" value="2"/>
</dbReference>
<feature type="modified residue" description="4-aspartylphosphate" evidence="2">
    <location>
        <position position="1449"/>
    </location>
</feature>
<dbReference type="InterPro" id="IPR003661">
    <property type="entry name" value="HisK_dim/P_dom"/>
</dbReference>
<feature type="domain" description="Response regulatory" evidence="5">
    <location>
        <begin position="1388"/>
        <end position="1519"/>
    </location>
</feature>
<accession>A0ABZ1D429</accession>
<dbReference type="CDD" id="cd17546">
    <property type="entry name" value="REC_hyHK_CKI1_RcsC-like"/>
    <property type="match status" value="1"/>
</dbReference>
<dbReference type="InterPro" id="IPR003594">
    <property type="entry name" value="HATPase_dom"/>
</dbReference>
<sequence>MTHNSHPDGLTAKDAHISYLQRVQSAQGESSRIKLVWENDRWREWSQGDLHEVVNGDMMAKLEQWLEEGESDSVFCLKSSGNSLHLIKTITPDPHKPPSTFVITTLPTNFKHAKTSSQSGTPVPSSPMSVLPLSLPVIDLSRATSSVSTESRSQIALSHDPPADIDCKSLLECTDWGKTKLGPRNKWPPVLETMIEVVMRSPTQDSLWLGEDFQMLYNNNYSQIVHHPLMWGRSAKVKEAWGPVWDGVSHLIDRCLTGGEPCYREDDLLLYRKGPQGYWVEKYHTWSFIPLFDVDGTPLGLYNPTRETTNAVVAKRRQETMRDLSEHLLIARTSKEYYASIVEVLEQNSKDVPFLMCYSVQEDAQSNEVNLELESSIGIPKDHAAAPSFLKLPLPSNQSVRSNYGSRGGQLSSPTLSAISVLSSGGGKVHYSYDTHSWPIAKAITTRQAVVVDDCTQLIKGFPLRQWEALPQSAIVIPISSEASADVPQAVFILGLNVASPLDEVYEEWIHVLKAHLISSLGSVRAAEAEQSRQLERDRMERAKTAWFQGAAHDLRSPLTLVAGPLDDVLRTQLLPEQKTALSLAQRNLTRVQRLVNSLLDFSRIEAGKLAGRFVPLDLGRFIDDLAVLFRPAIARKRIDYRIAVDPHEAAVFVDPTLLETVVTNLISNALKYTEEGSITVHLTYLESYAEIAVTDTGIGIPAGELSAVTDRFHRATTALSRGTEGTGIGLALAKEIVRLHGGDLIITSRTAEESGAAHGSTFTARIPLIERQVIEDPHLPGNFGVYGKAVVEEAMHWMLPNDIDSESAGSDINGSTSSREESLLFEKNDVLLLVDDNNDMRQYVKSIFRPYCQIIEAVNGKQALEIARKDPPNLILSDLMMPVMNGQDLLSAIRADPVTRAIPMILLSAATDDELRLAAFAEGVEDFMLKPFKPKELLARVHLHMQMRKSRAHLEMMHAQRQQELAVILDYCPSGLVRADQTGAVIYGNDTYRLYSGIPRGVDLGNWPDYVDTQTHERLLCSWDKIVNGDQRETTLTWKFANGTSVSGTFVRLDLVNPTMTGILGCISDISYQEEKLLEAERRRKEAEESKQQQELLVDLTSHEIRTPVSAILQCSSLVRENLSVLQAQLRTATNGGFTPTSQMLAELEEDIEALDSKLTENNTQLTSAGIHQCGLIQERIANDVLSLARVQLDMLTLHDYEMNLKVEAKKTDHVRLHQVITNLISNAIRFTATSSTRIITVRYDVALSAPAADTCAPPVEMDTTISAPVPEDTRVWLYIAIKDTGPGLGPTEQKALFQRFSQGNSMVHTKYGGSGLGLFICKRISELLGGRIEMESELGVGSAHTGTPSVKQSFDDSVKSLTITSPASNIKATVPSSGLKPKDSLHLLVVEDNVINQTVLKRQILKAGLTCDVANHGQEALDAIHRVYSKAATGSEGRPPYDVILMDLEMPVMDGLTAVKHIRQAEASGIFDRQLVIALTGNARQGQIEQALAAGMDDVVIKPYKLPDLIAKMRHKVKQKNTDQA</sequence>
<dbReference type="Pfam" id="PF02518">
    <property type="entry name" value="HATPase_c"/>
    <property type="match status" value="2"/>
</dbReference>
<evidence type="ECO:0000313" key="7">
    <source>
        <dbReference type="Proteomes" id="UP001329825"/>
    </source>
</evidence>
<evidence type="ECO:0000256" key="1">
    <source>
        <dbReference type="ARBA" id="ARBA00022553"/>
    </source>
</evidence>
<dbReference type="Proteomes" id="UP001329825">
    <property type="component" value="Chromosome 8"/>
</dbReference>
<evidence type="ECO:0000259" key="5">
    <source>
        <dbReference type="PROSITE" id="PS50110"/>
    </source>
</evidence>
<dbReference type="InterPro" id="IPR005467">
    <property type="entry name" value="His_kinase_dom"/>
</dbReference>
<dbReference type="SUPFAM" id="SSF52172">
    <property type="entry name" value="CheY-like"/>
    <property type="match status" value="2"/>
</dbReference>
<dbReference type="RefSeq" id="XP_062793536.1">
    <property type="nucleotide sequence ID" value="XM_062937485.1"/>
</dbReference>
<dbReference type="PROSITE" id="PS50110">
    <property type="entry name" value="RESPONSE_REGULATORY"/>
    <property type="match status" value="2"/>
</dbReference>
<dbReference type="Pfam" id="PF00512">
    <property type="entry name" value="HisKA"/>
    <property type="match status" value="1"/>
</dbReference>
<dbReference type="InterPro" id="IPR011006">
    <property type="entry name" value="CheY-like_superfamily"/>
</dbReference>
<proteinExistence type="predicted"/>
<dbReference type="EMBL" id="CP141888">
    <property type="protein sequence ID" value="WRT68797.1"/>
    <property type="molecule type" value="Genomic_DNA"/>
</dbReference>
<dbReference type="SUPFAM" id="SSF55874">
    <property type="entry name" value="ATPase domain of HSP90 chaperone/DNA topoisomerase II/histidine kinase"/>
    <property type="match status" value="2"/>
</dbReference>
<feature type="coiled-coil region" evidence="3">
    <location>
        <begin position="1071"/>
        <end position="1098"/>
    </location>
</feature>
<feature type="domain" description="Histidine kinase" evidence="4">
    <location>
        <begin position="1101"/>
        <end position="1344"/>
    </location>
</feature>
<feature type="domain" description="Histidine kinase" evidence="4">
    <location>
        <begin position="550"/>
        <end position="771"/>
    </location>
</feature>
<dbReference type="PROSITE" id="PS50109">
    <property type="entry name" value="HIS_KIN"/>
    <property type="match status" value="2"/>
</dbReference>
<dbReference type="SMART" id="SM00448">
    <property type="entry name" value="REC"/>
    <property type="match status" value="2"/>
</dbReference>
<evidence type="ECO:0000256" key="3">
    <source>
        <dbReference type="SAM" id="Coils"/>
    </source>
</evidence>
<dbReference type="Gene3D" id="3.40.50.2300">
    <property type="match status" value="2"/>
</dbReference>
<protein>
    <recommendedName>
        <fullName evidence="8">Two-component system sensor protein</fullName>
    </recommendedName>
</protein>
<evidence type="ECO:0000256" key="2">
    <source>
        <dbReference type="PROSITE-ProRule" id="PRU00169"/>
    </source>
</evidence>
<dbReference type="Gene3D" id="3.30.450.20">
    <property type="entry name" value="PAS domain"/>
    <property type="match status" value="1"/>
</dbReference>
<dbReference type="PANTHER" id="PTHR43547">
    <property type="entry name" value="TWO-COMPONENT HISTIDINE KINASE"/>
    <property type="match status" value="1"/>
</dbReference>
<gene>
    <name evidence="6" type="ORF">IL334_005777</name>
</gene>
<dbReference type="Gene3D" id="1.10.287.130">
    <property type="match status" value="2"/>
</dbReference>
<dbReference type="GeneID" id="87957907"/>
<keyword evidence="7" id="KW-1185">Reference proteome</keyword>
<evidence type="ECO:0000259" key="4">
    <source>
        <dbReference type="PROSITE" id="PS50109"/>
    </source>
</evidence>
<dbReference type="InterPro" id="IPR036890">
    <property type="entry name" value="HATPase_C_sf"/>
</dbReference>